<evidence type="ECO:0000313" key="3">
    <source>
        <dbReference type="EnsemblMetazoa" id="CPIJ018773-PA"/>
    </source>
</evidence>
<feature type="chain" id="PRO_5014567364" evidence="1">
    <location>
        <begin position="21"/>
        <end position="32"/>
    </location>
</feature>
<dbReference type="VEuPathDB" id="VectorBase:CPIJ018773"/>
<dbReference type="Proteomes" id="UP000002320">
    <property type="component" value="Unassembled WGS sequence"/>
</dbReference>
<reference evidence="2" key="1">
    <citation type="submission" date="2007-03" db="EMBL/GenBank/DDBJ databases">
        <title>Annotation of Culex pipiens quinquefasciatus.</title>
        <authorList>
            <consortium name="The Broad Institute Genome Sequencing Platform"/>
            <person name="Atkinson P.W."/>
            <person name="Hemingway J."/>
            <person name="Christensen B.M."/>
            <person name="Higgs S."/>
            <person name="Kodira C."/>
            <person name="Hannick L."/>
            <person name="Megy K."/>
            <person name="O'Leary S."/>
            <person name="Pearson M."/>
            <person name="Haas B.J."/>
            <person name="Mauceli E."/>
            <person name="Wortman J.R."/>
            <person name="Lee N.H."/>
            <person name="Guigo R."/>
            <person name="Stanke M."/>
            <person name="Alvarado L."/>
            <person name="Amedeo P."/>
            <person name="Antoine C.H."/>
            <person name="Arensburger P."/>
            <person name="Bidwell S.L."/>
            <person name="Crawford M."/>
            <person name="Camaro F."/>
            <person name="Devon K."/>
            <person name="Engels R."/>
            <person name="Hammond M."/>
            <person name="Howarth C."/>
            <person name="Koehrsen M."/>
            <person name="Lawson D."/>
            <person name="Montgomery P."/>
            <person name="Nene V."/>
            <person name="Nusbaum C."/>
            <person name="Puiu D."/>
            <person name="Romero-Severson J."/>
            <person name="Severson D.W."/>
            <person name="Shumway M."/>
            <person name="Sisk P."/>
            <person name="Stolte C."/>
            <person name="Zeng Q."/>
            <person name="Eisenstadt E."/>
            <person name="Fraser-Liggett C."/>
            <person name="Strausberg R."/>
            <person name="Galagan J."/>
            <person name="Birren B."/>
            <person name="Collins F.H."/>
        </authorList>
    </citation>
    <scope>NUCLEOTIDE SEQUENCE [LARGE SCALE GENOMIC DNA]</scope>
    <source>
        <strain evidence="2">JHB</strain>
    </source>
</reference>
<evidence type="ECO:0000313" key="2">
    <source>
        <dbReference type="EMBL" id="EDS28277.1"/>
    </source>
</evidence>
<evidence type="ECO:0000256" key="1">
    <source>
        <dbReference type="SAM" id="SignalP"/>
    </source>
</evidence>
<dbReference type="EMBL" id="DS233127">
    <property type="protein sequence ID" value="EDS28277.1"/>
    <property type="molecule type" value="Genomic_DNA"/>
</dbReference>
<accession>B0XHB1</accession>
<name>B0XHB1_CULQU</name>
<keyword evidence="1" id="KW-0732">Signal</keyword>
<gene>
    <name evidence="3" type="primary">6052832</name>
    <name evidence="2" type="ORF">CpipJ_CPIJ018773</name>
</gene>
<protein>
    <submittedName>
        <fullName evidence="2 3">Uncharacterized protein</fullName>
    </submittedName>
</protein>
<dbReference type="HOGENOM" id="CLU_3392712_0_0_1"/>
<keyword evidence="4" id="KW-1185">Reference proteome</keyword>
<dbReference type="AlphaFoldDB" id="B0XHB1"/>
<feature type="signal peptide" evidence="1">
    <location>
        <begin position="1"/>
        <end position="20"/>
    </location>
</feature>
<dbReference type="EnsemblMetazoa" id="CPIJ018773-RA">
    <property type="protein sequence ID" value="CPIJ018773-PA"/>
    <property type="gene ID" value="CPIJ018773"/>
</dbReference>
<dbReference type="InParanoid" id="B0XHB1"/>
<reference evidence="3" key="2">
    <citation type="submission" date="2021-02" db="UniProtKB">
        <authorList>
            <consortium name="EnsemblMetazoa"/>
        </authorList>
    </citation>
    <scope>IDENTIFICATION</scope>
    <source>
        <strain evidence="3">JHB</strain>
    </source>
</reference>
<sequence length="32" mass="3578">MKLTALFLMMLIFILGFVQAIAQDSDSDSNED</sequence>
<organism>
    <name type="scientific">Culex quinquefasciatus</name>
    <name type="common">Southern house mosquito</name>
    <name type="synonym">Culex pungens</name>
    <dbReference type="NCBI Taxonomy" id="7176"/>
    <lineage>
        <taxon>Eukaryota</taxon>
        <taxon>Metazoa</taxon>
        <taxon>Ecdysozoa</taxon>
        <taxon>Arthropoda</taxon>
        <taxon>Hexapoda</taxon>
        <taxon>Insecta</taxon>
        <taxon>Pterygota</taxon>
        <taxon>Neoptera</taxon>
        <taxon>Endopterygota</taxon>
        <taxon>Diptera</taxon>
        <taxon>Nematocera</taxon>
        <taxon>Culicoidea</taxon>
        <taxon>Culicidae</taxon>
        <taxon>Culicinae</taxon>
        <taxon>Culicini</taxon>
        <taxon>Culex</taxon>
        <taxon>Culex</taxon>
    </lineage>
</organism>
<dbReference type="KEGG" id="cqu:CpipJ_CPIJ018773"/>
<proteinExistence type="predicted"/>
<evidence type="ECO:0000313" key="4">
    <source>
        <dbReference type="Proteomes" id="UP000002320"/>
    </source>
</evidence>